<dbReference type="InterPro" id="IPR027417">
    <property type="entry name" value="P-loop_NTPase"/>
</dbReference>
<name>A0ABX2M8P4_9MICO</name>
<comment type="similarity">
    <text evidence="3">Belongs to the CpsD/CapB family.</text>
</comment>
<evidence type="ECO:0000256" key="4">
    <source>
        <dbReference type="ARBA" id="ARBA00008883"/>
    </source>
</evidence>
<dbReference type="Pfam" id="PF13614">
    <property type="entry name" value="AAA_31"/>
    <property type="match status" value="1"/>
</dbReference>
<evidence type="ECO:0000313" key="21">
    <source>
        <dbReference type="Proteomes" id="UP000573001"/>
    </source>
</evidence>
<dbReference type="RefSeq" id="WP_175351794.1">
    <property type="nucleotide sequence ID" value="NZ_BAAAWQ010000001.1"/>
</dbReference>
<dbReference type="NCBIfam" id="TIGR01007">
    <property type="entry name" value="eps_fam"/>
    <property type="match status" value="1"/>
</dbReference>
<evidence type="ECO:0000256" key="10">
    <source>
        <dbReference type="ARBA" id="ARBA00022741"/>
    </source>
</evidence>
<comment type="similarity">
    <text evidence="4">Belongs to the etk/wzc family.</text>
</comment>
<accession>A0ABX2M8P4</accession>
<keyword evidence="9" id="KW-0812">Transmembrane</keyword>
<protein>
    <recommendedName>
        <fullName evidence="5">non-specific protein-tyrosine kinase</fullName>
        <ecNumber evidence="5">2.7.10.2</ecNumber>
    </recommendedName>
</protein>
<comment type="caution">
    <text evidence="20">The sequence shown here is derived from an EMBL/GenBank/DDBJ whole genome shotgun (WGS) entry which is preliminary data.</text>
</comment>
<dbReference type="Gene3D" id="3.40.50.300">
    <property type="entry name" value="P-loop containing nucleotide triphosphate hydrolases"/>
    <property type="match status" value="1"/>
</dbReference>
<keyword evidence="6" id="KW-1003">Cell membrane</keyword>
<keyword evidence="12" id="KW-0067">ATP-binding</keyword>
<comment type="similarity">
    <text evidence="2">Belongs to the CpsC/CapA family.</text>
</comment>
<feature type="chain" id="PRO_5045932760" description="non-specific protein-tyrosine kinase" evidence="17">
    <location>
        <begin position="22"/>
        <end position="458"/>
    </location>
</feature>
<evidence type="ECO:0000256" key="12">
    <source>
        <dbReference type="ARBA" id="ARBA00022840"/>
    </source>
</evidence>
<evidence type="ECO:0000259" key="19">
    <source>
        <dbReference type="Pfam" id="PF13614"/>
    </source>
</evidence>
<reference evidence="20 21" key="1">
    <citation type="submission" date="2020-05" db="EMBL/GenBank/DDBJ databases">
        <title>Genome Sequencing of Type Strains.</title>
        <authorList>
            <person name="Lemaire J.F."/>
            <person name="Inderbitzin P."/>
            <person name="Gregorio O.A."/>
            <person name="Collins S.B."/>
            <person name="Wespe N."/>
            <person name="Knight-Connoni V."/>
        </authorList>
    </citation>
    <scope>NUCLEOTIDE SEQUENCE [LARGE SCALE GENOMIC DNA]</scope>
    <source>
        <strain evidence="20 21">ATCC 19096</strain>
    </source>
</reference>
<keyword evidence="8 20" id="KW-0808">Transferase</keyword>
<evidence type="ECO:0000256" key="9">
    <source>
        <dbReference type="ARBA" id="ARBA00022692"/>
    </source>
</evidence>
<evidence type="ECO:0000256" key="14">
    <source>
        <dbReference type="ARBA" id="ARBA00023136"/>
    </source>
</evidence>
<dbReference type="EMBL" id="JABMCE010000079">
    <property type="protein sequence ID" value="NUU14320.1"/>
    <property type="molecule type" value="Genomic_DNA"/>
</dbReference>
<evidence type="ECO:0000313" key="20">
    <source>
        <dbReference type="EMBL" id="NUU14320.1"/>
    </source>
</evidence>
<comment type="catalytic activity">
    <reaction evidence="16">
        <text>L-tyrosyl-[protein] + ATP = O-phospho-L-tyrosyl-[protein] + ADP + H(+)</text>
        <dbReference type="Rhea" id="RHEA:10596"/>
        <dbReference type="Rhea" id="RHEA-COMP:10136"/>
        <dbReference type="Rhea" id="RHEA-COMP:20101"/>
        <dbReference type="ChEBI" id="CHEBI:15378"/>
        <dbReference type="ChEBI" id="CHEBI:30616"/>
        <dbReference type="ChEBI" id="CHEBI:46858"/>
        <dbReference type="ChEBI" id="CHEBI:61978"/>
        <dbReference type="ChEBI" id="CHEBI:456216"/>
        <dbReference type="EC" id="2.7.10.2"/>
    </reaction>
</comment>
<keyword evidence="10" id="KW-0547">Nucleotide-binding</keyword>
<dbReference type="Pfam" id="PF02706">
    <property type="entry name" value="Wzz"/>
    <property type="match status" value="1"/>
</dbReference>
<feature type="signal peptide" evidence="17">
    <location>
        <begin position="1"/>
        <end position="21"/>
    </location>
</feature>
<sequence length="458" mass="47626">MTITHALLRGWWILAACTALGGTAAALVTSTTAPTYRATTSYYVSVAGQDTASAVDIAQGSAAAQQKIKSYTELASAPRVLQTVITDLDLDVTPAELARQVTATVRTGTVIISIAVTESDAAKSAKIAESVGTTLAAVVSQIEPASVDGAPSVKLEEVTPAVTPQTPIGPKTIMNIVLGIGGGAAVGTALALLRAALDTRIRTTTDVADLGIALVGDIAFDAEADRRPLIVRDEANSPRTEAFRSLRTNIQFLRTGGPRSIAVTSARPSEGKTTTTANLAIALSQSGMRTIVIDADLRRPNLAKTMGIEGAVGLTDLLVGRAELDDVLQPWGTDSLTILPAGTIPPNPSELIGSEAMEHVLEELTARFDVVLIDTPPLLAVTDATLISTLVSTTLLVSAANQTKRSELRLAVDALERVGQHADGLVLTKTKHKISGYGYYRSEYTNSPTGTAGTADAP</sequence>
<evidence type="ECO:0000256" key="2">
    <source>
        <dbReference type="ARBA" id="ARBA00006683"/>
    </source>
</evidence>
<keyword evidence="14" id="KW-0472">Membrane</keyword>
<evidence type="ECO:0000259" key="18">
    <source>
        <dbReference type="Pfam" id="PF02706"/>
    </source>
</evidence>
<dbReference type="Proteomes" id="UP000573001">
    <property type="component" value="Unassembled WGS sequence"/>
</dbReference>
<keyword evidence="11" id="KW-0418">Kinase</keyword>
<proteinExistence type="inferred from homology"/>
<evidence type="ECO:0000256" key="11">
    <source>
        <dbReference type="ARBA" id="ARBA00022777"/>
    </source>
</evidence>
<dbReference type="SUPFAM" id="SSF52540">
    <property type="entry name" value="P-loop containing nucleoside triphosphate hydrolases"/>
    <property type="match status" value="1"/>
</dbReference>
<evidence type="ECO:0000256" key="8">
    <source>
        <dbReference type="ARBA" id="ARBA00022679"/>
    </source>
</evidence>
<dbReference type="InterPro" id="IPR025669">
    <property type="entry name" value="AAA_dom"/>
</dbReference>
<evidence type="ECO:0000256" key="7">
    <source>
        <dbReference type="ARBA" id="ARBA00022519"/>
    </source>
</evidence>
<dbReference type="CDD" id="cd05387">
    <property type="entry name" value="BY-kinase"/>
    <property type="match status" value="1"/>
</dbReference>
<comment type="subcellular location">
    <subcellularLocation>
        <location evidence="1">Cell inner membrane</location>
        <topology evidence="1">Multi-pass membrane protein</topology>
    </subcellularLocation>
</comment>
<keyword evidence="17" id="KW-0732">Signal</keyword>
<evidence type="ECO:0000256" key="3">
    <source>
        <dbReference type="ARBA" id="ARBA00007316"/>
    </source>
</evidence>
<keyword evidence="21" id="KW-1185">Reference proteome</keyword>
<keyword evidence="15" id="KW-0829">Tyrosine-protein kinase</keyword>
<keyword evidence="13" id="KW-1133">Transmembrane helix</keyword>
<evidence type="ECO:0000256" key="5">
    <source>
        <dbReference type="ARBA" id="ARBA00011903"/>
    </source>
</evidence>
<evidence type="ECO:0000256" key="6">
    <source>
        <dbReference type="ARBA" id="ARBA00022475"/>
    </source>
</evidence>
<dbReference type="GO" id="GO:0004715">
    <property type="term" value="F:non-membrane spanning protein tyrosine kinase activity"/>
    <property type="evidence" value="ECO:0007669"/>
    <property type="project" value="UniProtKB-EC"/>
</dbReference>
<evidence type="ECO:0000256" key="17">
    <source>
        <dbReference type="SAM" id="SignalP"/>
    </source>
</evidence>
<feature type="domain" description="AAA" evidence="19">
    <location>
        <begin position="260"/>
        <end position="386"/>
    </location>
</feature>
<evidence type="ECO:0000256" key="15">
    <source>
        <dbReference type="ARBA" id="ARBA00023137"/>
    </source>
</evidence>
<keyword evidence="7" id="KW-0997">Cell inner membrane</keyword>
<dbReference type="InterPro" id="IPR005702">
    <property type="entry name" value="Wzc-like_C"/>
</dbReference>
<dbReference type="PANTHER" id="PTHR32309">
    <property type="entry name" value="TYROSINE-PROTEIN KINASE"/>
    <property type="match status" value="1"/>
</dbReference>
<dbReference type="PANTHER" id="PTHR32309:SF13">
    <property type="entry name" value="FERRIC ENTEROBACTIN TRANSPORT PROTEIN FEPE"/>
    <property type="match status" value="1"/>
</dbReference>
<evidence type="ECO:0000256" key="16">
    <source>
        <dbReference type="ARBA" id="ARBA00051245"/>
    </source>
</evidence>
<dbReference type="EC" id="2.7.10.2" evidence="5"/>
<evidence type="ECO:0000256" key="13">
    <source>
        <dbReference type="ARBA" id="ARBA00022989"/>
    </source>
</evidence>
<gene>
    <name evidence="20" type="ORF">HP507_10805</name>
</gene>
<dbReference type="InterPro" id="IPR050445">
    <property type="entry name" value="Bact_polysacc_biosynth/exp"/>
</dbReference>
<feature type="domain" description="Polysaccharide chain length determinant N-terminal" evidence="18">
    <location>
        <begin position="3"/>
        <end position="88"/>
    </location>
</feature>
<dbReference type="InterPro" id="IPR003856">
    <property type="entry name" value="LPS_length_determ_N"/>
</dbReference>
<evidence type="ECO:0000256" key="1">
    <source>
        <dbReference type="ARBA" id="ARBA00004429"/>
    </source>
</evidence>
<organism evidence="20 21">
    <name type="scientific">Curtobacterium pusillum</name>
    <dbReference type="NCBI Taxonomy" id="69373"/>
    <lineage>
        <taxon>Bacteria</taxon>
        <taxon>Bacillati</taxon>
        <taxon>Actinomycetota</taxon>
        <taxon>Actinomycetes</taxon>
        <taxon>Micrococcales</taxon>
        <taxon>Microbacteriaceae</taxon>
        <taxon>Curtobacterium</taxon>
    </lineage>
</organism>